<dbReference type="GO" id="GO:0051639">
    <property type="term" value="P:actin filament network formation"/>
    <property type="evidence" value="ECO:0007669"/>
    <property type="project" value="TreeGrafter"/>
</dbReference>
<feature type="region of interest" description="Disordered" evidence="4">
    <location>
        <begin position="519"/>
        <end position="559"/>
    </location>
</feature>
<dbReference type="RefSeq" id="XP_016612641.1">
    <property type="nucleotide sequence ID" value="XM_016748647.1"/>
</dbReference>
<dbReference type="Pfam" id="PF00307">
    <property type="entry name" value="CH"/>
    <property type="match status" value="2"/>
</dbReference>
<keyword evidence="1" id="KW-0677">Repeat</keyword>
<evidence type="ECO:0000313" key="7">
    <source>
        <dbReference type="Proteomes" id="UP000053201"/>
    </source>
</evidence>
<dbReference type="eggNOG" id="KOG0046">
    <property type="taxonomic scope" value="Eukaryota"/>
</dbReference>
<dbReference type="SUPFAM" id="SSF47576">
    <property type="entry name" value="Calponin-homology domain, CH-domain"/>
    <property type="match status" value="1"/>
</dbReference>
<reference evidence="6 7" key="1">
    <citation type="submission" date="2009-08" db="EMBL/GenBank/DDBJ databases">
        <title>The Genome Sequence of Spizellomyces punctatus strain DAOM BR117.</title>
        <authorList>
            <consortium name="The Broad Institute Genome Sequencing Platform"/>
            <person name="Russ C."/>
            <person name="Cuomo C."/>
            <person name="Shea T."/>
            <person name="Young S.K."/>
            <person name="Zeng Q."/>
            <person name="Koehrsen M."/>
            <person name="Haas B."/>
            <person name="Borodovsky M."/>
            <person name="Guigo R."/>
            <person name="Alvarado L."/>
            <person name="Berlin A."/>
            <person name="Bochicchio J."/>
            <person name="Borenstein D."/>
            <person name="Chapman S."/>
            <person name="Chen Z."/>
            <person name="Engels R."/>
            <person name="Freedman E."/>
            <person name="Gellesch M."/>
            <person name="Goldberg J."/>
            <person name="Griggs A."/>
            <person name="Gujja S."/>
            <person name="Heiman D."/>
            <person name="Hepburn T."/>
            <person name="Howarth C."/>
            <person name="Jen D."/>
            <person name="Larson L."/>
            <person name="Lewis B."/>
            <person name="Mehta T."/>
            <person name="Park D."/>
            <person name="Pearson M."/>
            <person name="Roberts A."/>
            <person name="Saif S."/>
            <person name="Shenoy N."/>
            <person name="Sisk P."/>
            <person name="Stolte C."/>
            <person name="Sykes S."/>
            <person name="Thomson T."/>
            <person name="Walk T."/>
            <person name="White J."/>
            <person name="Yandava C."/>
            <person name="Burger G."/>
            <person name="Gray M.W."/>
            <person name="Holland P.W.H."/>
            <person name="King N."/>
            <person name="Lang F.B.F."/>
            <person name="Roger A.J."/>
            <person name="Ruiz-Trillo I."/>
            <person name="Lander E."/>
            <person name="Nusbaum C."/>
        </authorList>
    </citation>
    <scope>NUCLEOTIDE SEQUENCE [LARGE SCALE GENOMIC DNA]</scope>
    <source>
        <strain evidence="6 7">DAOM BR117</strain>
    </source>
</reference>
<organism evidence="6 7">
    <name type="scientific">Spizellomyces punctatus (strain DAOM BR117)</name>
    <dbReference type="NCBI Taxonomy" id="645134"/>
    <lineage>
        <taxon>Eukaryota</taxon>
        <taxon>Fungi</taxon>
        <taxon>Fungi incertae sedis</taxon>
        <taxon>Chytridiomycota</taxon>
        <taxon>Chytridiomycota incertae sedis</taxon>
        <taxon>Chytridiomycetes</taxon>
        <taxon>Spizellomycetales</taxon>
        <taxon>Spizellomycetaceae</taxon>
        <taxon>Spizellomyces</taxon>
    </lineage>
</organism>
<dbReference type="InterPro" id="IPR001715">
    <property type="entry name" value="CH_dom"/>
</dbReference>
<protein>
    <recommendedName>
        <fullName evidence="5">Calponin-homology (CH) domain-containing protein</fullName>
    </recommendedName>
</protein>
<evidence type="ECO:0000256" key="3">
    <source>
        <dbReference type="SAM" id="Coils"/>
    </source>
</evidence>
<dbReference type="GeneID" id="27684054"/>
<keyword evidence="7" id="KW-1185">Reference proteome</keyword>
<dbReference type="InParanoid" id="A0A0L0HU47"/>
<dbReference type="GO" id="GO:0051017">
    <property type="term" value="P:actin filament bundle assembly"/>
    <property type="evidence" value="ECO:0007669"/>
    <property type="project" value="InterPro"/>
</dbReference>
<feature type="compositionally biased region" description="Basic and acidic residues" evidence="4">
    <location>
        <begin position="535"/>
        <end position="559"/>
    </location>
</feature>
<dbReference type="GO" id="GO:0005737">
    <property type="term" value="C:cytoplasm"/>
    <property type="evidence" value="ECO:0007669"/>
    <property type="project" value="TreeGrafter"/>
</dbReference>
<dbReference type="Proteomes" id="UP000053201">
    <property type="component" value="Unassembled WGS sequence"/>
</dbReference>
<evidence type="ECO:0000256" key="1">
    <source>
        <dbReference type="ARBA" id="ARBA00022737"/>
    </source>
</evidence>
<keyword evidence="3" id="KW-0175">Coiled coil</keyword>
<dbReference type="InterPro" id="IPR036872">
    <property type="entry name" value="CH_dom_sf"/>
</dbReference>
<dbReference type="PANTHER" id="PTHR19961">
    <property type="entry name" value="FIMBRIN/PLASTIN"/>
    <property type="match status" value="1"/>
</dbReference>
<dbReference type="GO" id="GO:0005884">
    <property type="term" value="C:actin filament"/>
    <property type="evidence" value="ECO:0007669"/>
    <property type="project" value="TreeGrafter"/>
</dbReference>
<dbReference type="Gene3D" id="1.10.418.10">
    <property type="entry name" value="Calponin-like domain"/>
    <property type="match status" value="2"/>
</dbReference>
<feature type="domain" description="Calponin-homology (CH)" evidence="5">
    <location>
        <begin position="182"/>
        <end position="293"/>
    </location>
</feature>
<dbReference type="OMA" id="NECSAYC"/>
<name>A0A0L0HU47_SPIPD</name>
<evidence type="ECO:0000256" key="2">
    <source>
        <dbReference type="ARBA" id="ARBA00023203"/>
    </source>
</evidence>
<dbReference type="FunFam" id="1.10.418.10:FF:000042">
    <property type="entry name" value="Fimbrin, putative"/>
    <property type="match status" value="1"/>
</dbReference>
<evidence type="ECO:0000313" key="6">
    <source>
        <dbReference type="EMBL" id="KND04602.1"/>
    </source>
</evidence>
<dbReference type="InterPro" id="IPR039959">
    <property type="entry name" value="Fimbrin/Plastin"/>
</dbReference>
<dbReference type="GO" id="GO:0032432">
    <property type="term" value="C:actin filament bundle"/>
    <property type="evidence" value="ECO:0007669"/>
    <property type="project" value="TreeGrafter"/>
</dbReference>
<evidence type="ECO:0000256" key="4">
    <source>
        <dbReference type="SAM" id="MobiDB-lite"/>
    </source>
</evidence>
<sequence>MAPQYQDVSLAPVVDSKESMEREIEAYAEHIRNLFADVPALKPKYIPITRETFFTAFQDGILLAHIINEIKAKSVNIQKLNTHVNPEHLAPPAKADNVPQEHTKDLFEATNNLNICLDAARNVAVVVNVAAEDFLRKKPDLVLGVVWQLIRAHLLSDVNLPSHPELIRLLEPGESLTTLIGLTNDQVLLRWFNYHLARSGASKRIQNFGKDVTDSEAYLLLLRQVAPGHRKDATDELEAALKIPATEKEARAKAVLEAAERLGCRKFVTVADICNGHARLNLAFVATVFGKHIGIHLPTEEQAREIIDEVAVLKARIAQLEETVATQANELTAERAAHNASVADLENKLASETTRLESALEELRKAKEQDTETYTSQVAELQARFNALKDEQVRSVESQQAFRKHVGTRLGMVRSMLQDHMVAVKQDSSLAAKLGKLLGSNANSPERNDTPPPPAATKEPGTMEEELEYLSDDLQAFVKEVLDENREQKKIILVLATRTEQNEKINSMMGDKIREYTEHQIALNPIKEKKHKEHKEKEHKEKEHKEPKEHKEGKGVKAK</sequence>
<evidence type="ECO:0000259" key="5">
    <source>
        <dbReference type="PROSITE" id="PS50021"/>
    </source>
</evidence>
<dbReference type="VEuPathDB" id="FungiDB:SPPG_00320"/>
<gene>
    <name evidence="6" type="ORF">SPPG_00320</name>
</gene>
<dbReference type="PROSITE" id="PS50021">
    <property type="entry name" value="CH"/>
    <property type="match status" value="2"/>
</dbReference>
<dbReference type="AlphaFoldDB" id="A0A0L0HU47"/>
<dbReference type="GO" id="GO:0051015">
    <property type="term" value="F:actin filament binding"/>
    <property type="evidence" value="ECO:0007669"/>
    <property type="project" value="InterPro"/>
</dbReference>
<dbReference type="EMBL" id="KQ257450">
    <property type="protein sequence ID" value="KND04602.1"/>
    <property type="molecule type" value="Genomic_DNA"/>
</dbReference>
<proteinExistence type="predicted"/>
<dbReference type="STRING" id="645134.A0A0L0HU47"/>
<feature type="region of interest" description="Disordered" evidence="4">
    <location>
        <begin position="439"/>
        <end position="462"/>
    </location>
</feature>
<keyword evidence="2" id="KW-0009">Actin-binding</keyword>
<dbReference type="OrthoDB" id="10017054at2759"/>
<dbReference type="PANTHER" id="PTHR19961:SF18">
    <property type="entry name" value="FI19014P1"/>
    <property type="match status" value="1"/>
</dbReference>
<feature type="domain" description="Calponin-homology (CH)" evidence="5">
    <location>
        <begin position="21"/>
        <end position="154"/>
    </location>
</feature>
<accession>A0A0L0HU47</accession>
<feature type="coiled-coil region" evidence="3">
    <location>
        <begin position="303"/>
        <end position="391"/>
    </location>
</feature>
<dbReference type="SMART" id="SM00033">
    <property type="entry name" value="CH"/>
    <property type="match status" value="2"/>
</dbReference>